<name>A0A8S9SFC3_BRACR</name>
<dbReference type="InterPro" id="IPR004312">
    <property type="entry name" value="ATHILA_Orf1_C"/>
</dbReference>
<gene>
    <name evidence="3" type="ORF">F2Q69_00037028</name>
</gene>
<protein>
    <recommendedName>
        <fullName evidence="2">Arabidopsis retrotransposon Orf1 C-terminal domain-containing protein</fullName>
    </recommendedName>
</protein>
<feature type="compositionally biased region" description="Polar residues" evidence="1">
    <location>
        <begin position="11"/>
        <end position="58"/>
    </location>
</feature>
<proteinExistence type="predicted"/>
<sequence length="427" mass="48139">MEEATKEPCTTDATAETGTSEENQQEVSYVNDNPNDRSQGNQSQNPGYQKPYPQNQNGKMFILSQAHNQYQNRQNNPHAAPTTASDDPLEVALIRAESEQNTCNVYADEYEKMLDSSKSIEKMAAFLSLGEKSNQIASKIKPPHTRGKPEDDTISPTYPWPREEVTEISLTDPNIHNSLEERWDKRASRRYNALLKINILPTRFVDAKALNDLGLHEDLHAVLLVLGIADLCHITHPLYPDLTLTEIYEISEEYTGITFPRKFPPEQAFWKFITSGDFKSRSASQSHIRNPVLRITAKMLFAGVEDEIKSANIGIPISQMSTSPGCVLVLMFVDKKAWVTKGSLKKDRSGSLLTPLFRHLELDLSPYKCNETPEFIDIPYLVNCQILRDETTYNFLGKDGNNLYCQLPQPDITSLGDVINICFVPDP</sequence>
<organism evidence="3 4">
    <name type="scientific">Brassica cretica</name>
    <name type="common">Mustard</name>
    <dbReference type="NCBI Taxonomy" id="69181"/>
    <lineage>
        <taxon>Eukaryota</taxon>
        <taxon>Viridiplantae</taxon>
        <taxon>Streptophyta</taxon>
        <taxon>Embryophyta</taxon>
        <taxon>Tracheophyta</taxon>
        <taxon>Spermatophyta</taxon>
        <taxon>Magnoliopsida</taxon>
        <taxon>eudicotyledons</taxon>
        <taxon>Gunneridae</taxon>
        <taxon>Pentapetalae</taxon>
        <taxon>rosids</taxon>
        <taxon>malvids</taxon>
        <taxon>Brassicales</taxon>
        <taxon>Brassicaceae</taxon>
        <taxon>Brassiceae</taxon>
        <taxon>Brassica</taxon>
    </lineage>
</organism>
<dbReference type="AlphaFoldDB" id="A0A8S9SFC3"/>
<evidence type="ECO:0000313" key="3">
    <source>
        <dbReference type="EMBL" id="KAF3600472.1"/>
    </source>
</evidence>
<evidence type="ECO:0000259" key="2">
    <source>
        <dbReference type="Pfam" id="PF03078"/>
    </source>
</evidence>
<evidence type="ECO:0000313" key="4">
    <source>
        <dbReference type="Proteomes" id="UP000712600"/>
    </source>
</evidence>
<dbReference type="Pfam" id="PF03078">
    <property type="entry name" value="ATHILA"/>
    <property type="match status" value="1"/>
</dbReference>
<evidence type="ECO:0000256" key="1">
    <source>
        <dbReference type="SAM" id="MobiDB-lite"/>
    </source>
</evidence>
<feature type="region of interest" description="Disordered" evidence="1">
    <location>
        <begin position="1"/>
        <end position="59"/>
    </location>
</feature>
<dbReference type="Proteomes" id="UP000712600">
    <property type="component" value="Unassembled WGS sequence"/>
</dbReference>
<accession>A0A8S9SFC3</accession>
<dbReference type="EMBL" id="QGKX02000004">
    <property type="protein sequence ID" value="KAF3600472.1"/>
    <property type="molecule type" value="Genomic_DNA"/>
</dbReference>
<comment type="caution">
    <text evidence="3">The sequence shown here is derived from an EMBL/GenBank/DDBJ whole genome shotgun (WGS) entry which is preliminary data.</text>
</comment>
<feature type="domain" description="Arabidopsis retrotransposon Orf1 C-terminal" evidence="2">
    <location>
        <begin position="321"/>
        <end position="426"/>
    </location>
</feature>
<reference evidence="3" key="1">
    <citation type="submission" date="2019-12" db="EMBL/GenBank/DDBJ databases">
        <title>Genome sequencing and annotation of Brassica cretica.</title>
        <authorList>
            <person name="Studholme D.J."/>
            <person name="Sarris P."/>
        </authorList>
    </citation>
    <scope>NUCLEOTIDE SEQUENCE</scope>
    <source>
        <strain evidence="3">PFS-109/04</strain>
        <tissue evidence="3">Leaf</tissue>
    </source>
</reference>
<feature type="region of interest" description="Disordered" evidence="1">
    <location>
        <begin position="140"/>
        <end position="159"/>
    </location>
</feature>